<evidence type="ECO:0000313" key="9">
    <source>
        <dbReference type="Proteomes" id="UP000051679"/>
    </source>
</evidence>
<keyword evidence="5" id="KW-1133">Transmembrane helix</keyword>
<dbReference type="PANTHER" id="PTHR36108:SF13">
    <property type="entry name" value="COLOSSIN-B-RELATED"/>
    <property type="match status" value="1"/>
</dbReference>
<evidence type="ECO:0000259" key="6">
    <source>
        <dbReference type="Pfam" id="PF16555"/>
    </source>
</evidence>
<dbReference type="Proteomes" id="UP000051679">
    <property type="component" value="Unassembled WGS sequence"/>
</dbReference>
<dbReference type="SUPFAM" id="SSF49478">
    <property type="entry name" value="Cna protein B-type domain"/>
    <property type="match status" value="1"/>
</dbReference>
<feature type="domain" description="SpaA-like prealbumin fold" evidence="7">
    <location>
        <begin position="530"/>
        <end position="625"/>
    </location>
</feature>
<dbReference type="Pfam" id="PF16555">
    <property type="entry name" value="GramPos_pilinD1"/>
    <property type="match status" value="1"/>
</dbReference>
<evidence type="ECO:0000256" key="2">
    <source>
        <dbReference type="ARBA" id="ARBA00022525"/>
    </source>
</evidence>
<dbReference type="NCBIfam" id="TIGR04226">
    <property type="entry name" value="RrgB_K2N_iso_D2"/>
    <property type="match status" value="1"/>
</dbReference>
<dbReference type="InterPro" id="IPR013783">
    <property type="entry name" value="Ig-like_fold"/>
</dbReference>
<proteinExistence type="inferred from homology"/>
<dbReference type="PATRIC" id="fig|1291052.5.peg.1821"/>
<dbReference type="Gene3D" id="2.60.40.10">
    <property type="entry name" value="Immunoglobulins"/>
    <property type="match status" value="3"/>
</dbReference>
<keyword evidence="9" id="KW-1185">Reference proteome</keyword>
<organism evidence="8 9">
    <name type="scientific">Lacticaseibacillus sharpeae JCM 1186 = DSM 20505</name>
    <dbReference type="NCBI Taxonomy" id="1291052"/>
    <lineage>
        <taxon>Bacteria</taxon>
        <taxon>Bacillati</taxon>
        <taxon>Bacillota</taxon>
        <taxon>Bacilli</taxon>
        <taxon>Lactobacillales</taxon>
        <taxon>Lactobacillaceae</taxon>
        <taxon>Lacticaseibacillus</taxon>
    </lineage>
</organism>
<evidence type="ECO:0000256" key="5">
    <source>
        <dbReference type="SAM" id="Phobius"/>
    </source>
</evidence>
<dbReference type="PANTHER" id="PTHR36108">
    <property type="entry name" value="COLOSSIN-B-RELATED"/>
    <property type="match status" value="1"/>
</dbReference>
<dbReference type="STRING" id="1291052.FC18_GL001772"/>
<evidence type="ECO:0000256" key="3">
    <source>
        <dbReference type="ARBA" id="ARBA00022729"/>
    </source>
</evidence>
<keyword evidence="2" id="KW-0964">Secreted</keyword>
<dbReference type="InterPro" id="IPR026466">
    <property type="entry name" value="Fim_isopep_form_D2_dom"/>
</dbReference>
<keyword evidence="5" id="KW-0812">Transmembrane</keyword>
<keyword evidence="5" id="KW-0472">Membrane</keyword>
<comment type="caution">
    <text evidence="8">The sequence shown here is derived from an EMBL/GenBank/DDBJ whole genome shotgun (WGS) entry which is preliminary data.</text>
</comment>
<gene>
    <name evidence="8" type="ORF">FC18_GL001772</name>
</gene>
<keyword evidence="3" id="KW-0732">Signal</keyword>
<dbReference type="Pfam" id="PF17802">
    <property type="entry name" value="SpaA"/>
    <property type="match status" value="2"/>
</dbReference>
<evidence type="ECO:0000256" key="4">
    <source>
        <dbReference type="SAM" id="MobiDB-lite"/>
    </source>
</evidence>
<feature type="domain" description="SpaA-like prealbumin fold" evidence="7">
    <location>
        <begin position="233"/>
        <end position="283"/>
    </location>
</feature>
<accession>A0A0R1ZNI8</accession>
<feature type="transmembrane region" description="Helical" evidence="5">
    <location>
        <begin position="646"/>
        <end position="667"/>
    </location>
</feature>
<feature type="domain" description="Gram-positive pilin subunit D1 N-terminal" evidence="6">
    <location>
        <begin position="33"/>
        <end position="212"/>
    </location>
</feature>
<feature type="compositionally biased region" description="Polar residues" evidence="4">
    <location>
        <begin position="44"/>
        <end position="69"/>
    </location>
</feature>
<reference evidence="8 9" key="1">
    <citation type="journal article" date="2015" name="Genome Announc.">
        <title>Expanding the biotechnology potential of lactobacilli through comparative genomics of 213 strains and associated genera.</title>
        <authorList>
            <person name="Sun Z."/>
            <person name="Harris H.M."/>
            <person name="McCann A."/>
            <person name="Guo C."/>
            <person name="Argimon S."/>
            <person name="Zhang W."/>
            <person name="Yang X."/>
            <person name="Jeffery I.B."/>
            <person name="Cooney J.C."/>
            <person name="Kagawa T.F."/>
            <person name="Liu W."/>
            <person name="Song Y."/>
            <person name="Salvetti E."/>
            <person name="Wrobel A."/>
            <person name="Rasinkangas P."/>
            <person name="Parkhill J."/>
            <person name="Rea M.C."/>
            <person name="O'Sullivan O."/>
            <person name="Ritari J."/>
            <person name="Douillard F.P."/>
            <person name="Paul Ross R."/>
            <person name="Yang R."/>
            <person name="Briner A.E."/>
            <person name="Felis G.E."/>
            <person name="de Vos W.M."/>
            <person name="Barrangou R."/>
            <person name="Klaenhammer T.R."/>
            <person name="Caufield P.W."/>
            <person name="Cui Y."/>
            <person name="Zhang H."/>
            <person name="O'Toole P.W."/>
        </authorList>
    </citation>
    <scope>NUCLEOTIDE SEQUENCE [LARGE SCALE GENOMIC DNA]</scope>
    <source>
        <strain evidence="8 9">DSM 20505</strain>
    </source>
</reference>
<protein>
    <submittedName>
        <fullName evidence="8">Cell wall surface anchor family protein</fullName>
    </submittedName>
</protein>
<dbReference type="AlphaFoldDB" id="A0A0R1ZNI8"/>
<comment type="similarity">
    <text evidence="1">Belongs to the serine-aspartate repeat-containing protein (SDr) family.</text>
</comment>
<sequence length="675" mass="72302">MMTTTSLITGTPVHAAAEQELSPDGDFTRVAPATVNVTLHKGMTEQTPADAKSNNISASATKNGKQGSITADGETQDWNNDTENYNPALYGKVGYTAYDITAVAKDVTTDGIKAIGASIQASQAAGKLADNEYIKGATKVMPEQFMTTTNTTTFQNLAASDDTSEHHVWAFVETTHAKGLVTQISAPIVAALPLTNKAGNKFQTDSQLYPKNIVQKLTFSLIKHGDSPSGDGKTTFLPGVAFQLYSGKPGSGTPTGTQVTTDANGKLTVSGLTVGSYYFVEVASGDVADIDADQEGTYLMGADARNDSANKLNFTITDAGVDPTTLHADMMNYHAPDMHKTLEASDTNFNSSFTEGTLASFKTTIHTPNDIKGGKGSEIGGESYITEPYGVFQGSDTADEGLTWVRSESDFQAVEPDGTVLKEGTDYTLTDKDNGRGYDIQFIREDGKVSDTVAKYQGQEITLTYKMVVDNDAVIDKALYNTFDLAYQNHPTNIGKQHVRHIIHKVPVYTYGAKFVKKSTGLFGTGVADTKLQGAQYVVQNSDGKYFNGFADGADDDSTAEAQWVDKLSDVKEGVLTSGEDGSFEIKGLHTGDYVLHEIKAPKDYQLNTKDLKFRVEKGTYTNTVYTARDDAKTILPVTGSNERTALAVAAVTFVVVAAGAGTYVVIKKRKNAAD</sequence>
<dbReference type="EMBL" id="AYYO01000001">
    <property type="protein sequence ID" value="KRM56640.1"/>
    <property type="molecule type" value="Genomic_DNA"/>
</dbReference>
<dbReference type="InterPro" id="IPR032364">
    <property type="entry name" value="GramPos_pilinD1_N"/>
</dbReference>
<dbReference type="InterPro" id="IPR041033">
    <property type="entry name" value="SpaA_PFL_dom_1"/>
</dbReference>
<evidence type="ECO:0000313" key="8">
    <source>
        <dbReference type="EMBL" id="KRM56640.1"/>
    </source>
</evidence>
<feature type="region of interest" description="Disordered" evidence="4">
    <location>
        <begin position="42"/>
        <end position="82"/>
    </location>
</feature>
<name>A0A0R1ZNI8_9LACO</name>
<evidence type="ECO:0000256" key="1">
    <source>
        <dbReference type="ARBA" id="ARBA00007257"/>
    </source>
</evidence>
<evidence type="ECO:0000259" key="7">
    <source>
        <dbReference type="Pfam" id="PF17802"/>
    </source>
</evidence>
<dbReference type="Gene3D" id="2.60.40.740">
    <property type="match status" value="1"/>
</dbReference>